<sequence>MFKRPLPGWYWIAAALIVLWGAMGVFAFYTDATMSDAALAALPAWDRAFYQARPGWFVWVYGIATWGGLLGGIALLAKRRLAIALFGVSLAAIVVQFGYVFLATDIVAAKGAAATVPFPLLIAAVGVVQLWLARTAAARGWLR</sequence>
<feature type="transmembrane region" description="Helical" evidence="1">
    <location>
        <begin position="83"/>
        <end position="102"/>
    </location>
</feature>
<gene>
    <name evidence="2" type="ORF">NMP03_08380</name>
</gene>
<evidence type="ECO:0000256" key="1">
    <source>
        <dbReference type="SAM" id="Phobius"/>
    </source>
</evidence>
<accession>A0ABY5L2T2</accession>
<evidence type="ECO:0000313" key="2">
    <source>
        <dbReference type="EMBL" id="UUL81249.1"/>
    </source>
</evidence>
<proteinExistence type="predicted"/>
<evidence type="ECO:0008006" key="4">
    <source>
        <dbReference type="Google" id="ProtNLM"/>
    </source>
</evidence>
<dbReference type="Proteomes" id="UP001058533">
    <property type="component" value="Chromosome"/>
</dbReference>
<reference evidence="2" key="1">
    <citation type="submission" date="2022-07" db="EMBL/GenBank/DDBJ databases">
        <title>Sphingomonas sp. nov., a novel bacterium isolated from the north slope of the Mount Everest.</title>
        <authorList>
            <person name="Cui X."/>
            <person name="Liu Y."/>
        </authorList>
    </citation>
    <scope>NUCLEOTIDE SEQUENCE</scope>
    <source>
        <strain evidence="2">S5-59</strain>
    </source>
</reference>
<dbReference type="EMBL" id="CP101740">
    <property type="protein sequence ID" value="UUL81249.1"/>
    <property type="molecule type" value="Genomic_DNA"/>
</dbReference>
<organism evidence="2 3">
    <name type="scientific">Sphingomonas qomolangmaensis</name>
    <dbReference type="NCBI Taxonomy" id="2918765"/>
    <lineage>
        <taxon>Bacteria</taxon>
        <taxon>Pseudomonadati</taxon>
        <taxon>Pseudomonadota</taxon>
        <taxon>Alphaproteobacteria</taxon>
        <taxon>Sphingomonadales</taxon>
        <taxon>Sphingomonadaceae</taxon>
        <taxon>Sphingomonas</taxon>
    </lineage>
</organism>
<feature type="transmembrane region" description="Helical" evidence="1">
    <location>
        <begin position="56"/>
        <end position="76"/>
    </location>
</feature>
<protein>
    <recommendedName>
        <fullName evidence="4">Sugar transporter</fullName>
    </recommendedName>
</protein>
<keyword evidence="1" id="KW-0472">Membrane</keyword>
<name>A0ABY5L2T2_9SPHN</name>
<keyword evidence="1" id="KW-1133">Transmembrane helix</keyword>
<dbReference type="RefSeq" id="WP_256504899.1">
    <property type="nucleotide sequence ID" value="NZ_CP101740.1"/>
</dbReference>
<feature type="transmembrane region" description="Helical" evidence="1">
    <location>
        <begin position="114"/>
        <end position="133"/>
    </location>
</feature>
<evidence type="ECO:0000313" key="3">
    <source>
        <dbReference type="Proteomes" id="UP001058533"/>
    </source>
</evidence>
<keyword evidence="3" id="KW-1185">Reference proteome</keyword>
<keyword evidence="1" id="KW-0812">Transmembrane</keyword>